<dbReference type="PROSITE" id="PS51179">
    <property type="entry name" value="POU_3"/>
    <property type="match status" value="1"/>
</dbReference>
<feature type="compositionally biased region" description="Polar residues" evidence="1">
    <location>
        <begin position="82"/>
        <end position="97"/>
    </location>
</feature>
<reference evidence="3" key="2">
    <citation type="submission" date="2023-06" db="EMBL/GenBank/DDBJ databases">
        <authorList>
            <consortium name="Lawrence Berkeley National Laboratory"/>
            <person name="Haridas S."/>
            <person name="Hensen N."/>
            <person name="Bonometti L."/>
            <person name="Westerberg I."/>
            <person name="Brannstrom I.O."/>
            <person name="Guillou S."/>
            <person name="Cros-Aarteil S."/>
            <person name="Calhoun S."/>
            <person name="Kuo A."/>
            <person name="Mondo S."/>
            <person name="Pangilinan J."/>
            <person name="Riley R."/>
            <person name="Labutti K."/>
            <person name="Andreopoulos B."/>
            <person name="Lipzen A."/>
            <person name="Chen C."/>
            <person name="Yanf M."/>
            <person name="Daum C."/>
            <person name="Ng V."/>
            <person name="Clum A."/>
            <person name="Steindorff A."/>
            <person name="Ohm R."/>
            <person name="Martin F."/>
            <person name="Silar P."/>
            <person name="Natvig D."/>
            <person name="Lalanne C."/>
            <person name="Gautier V."/>
            <person name="Ament-Velasquez S.L."/>
            <person name="Kruys A."/>
            <person name="Hutchinson M.I."/>
            <person name="Powell A.J."/>
            <person name="Barry K."/>
            <person name="Miller A.N."/>
            <person name="Grigoriev I.V."/>
            <person name="Debuchy R."/>
            <person name="Gladieux P."/>
            <person name="Thoren M.H."/>
            <person name="Johannesson H."/>
        </authorList>
    </citation>
    <scope>NUCLEOTIDE SEQUENCE</scope>
    <source>
        <strain evidence="3">CBS 560.94</strain>
    </source>
</reference>
<evidence type="ECO:0000313" key="4">
    <source>
        <dbReference type="Proteomes" id="UP001278500"/>
    </source>
</evidence>
<feature type="region of interest" description="Disordered" evidence="1">
    <location>
        <begin position="171"/>
        <end position="210"/>
    </location>
</feature>
<dbReference type="InterPro" id="IPR000327">
    <property type="entry name" value="POU_dom"/>
</dbReference>
<dbReference type="AlphaFoldDB" id="A0AAE0MMX1"/>
<feature type="domain" description="POU-specific" evidence="2">
    <location>
        <begin position="187"/>
        <end position="210"/>
    </location>
</feature>
<feature type="compositionally biased region" description="Basic residues" evidence="1">
    <location>
        <begin position="171"/>
        <end position="192"/>
    </location>
</feature>
<evidence type="ECO:0000313" key="3">
    <source>
        <dbReference type="EMBL" id="KAK3338476.1"/>
    </source>
</evidence>
<dbReference type="Proteomes" id="UP001278500">
    <property type="component" value="Unassembled WGS sequence"/>
</dbReference>
<evidence type="ECO:0000256" key="1">
    <source>
        <dbReference type="SAM" id="MobiDB-lite"/>
    </source>
</evidence>
<accession>A0AAE0MMX1</accession>
<gene>
    <name evidence="3" type="ORF">B0H65DRAFT_479059</name>
</gene>
<dbReference type="GeneID" id="87864668"/>
<dbReference type="EMBL" id="JAUEPP010000008">
    <property type="protein sequence ID" value="KAK3338476.1"/>
    <property type="molecule type" value="Genomic_DNA"/>
</dbReference>
<proteinExistence type="predicted"/>
<dbReference type="GO" id="GO:0003700">
    <property type="term" value="F:DNA-binding transcription factor activity"/>
    <property type="evidence" value="ECO:0007669"/>
    <property type="project" value="InterPro"/>
</dbReference>
<keyword evidence="4" id="KW-1185">Reference proteome</keyword>
<sequence length="210" mass="22968">MHTDCVGVAKKVRRLAKEEQCWRCEDETAWGIDKYCEPGQVQYPLVVPGTEAALQMLPEPGRNTAQRPNERTASDAVIIESSGSSRGEHSVQQANNLPPTSADPAPGTATAPASAATPDTALAPASGTASVENPASITTNANISDRDSAKLVRDRGRLAKESAEIRKRAKREYKKLNKKHKKELKKLRKKSKRELESVTNRYKHRSISLG</sequence>
<organism evidence="3 4">
    <name type="scientific">Neurospora tetraspora</name>
    <dbReference type="NCBI Taxonomy" id="94610"/>
    <lineage>
        <taxon>Eukaryota</taxon>
        <taxon>Fungi</taxon>
        <taxon>Dikarya</taxon>
        <taxon>Ascomycota</taxon>
        <taxon>Pezizomycotina</taxon>
        <taxon>Sordariomycetes</taxon>
        <taxon>Sordariomycetidae</taxon>
        <taxon>Sordariales</taxon>
        <taxon>Sordariaceae</taxon>
        <taxon>Neurospora</taxon>
    </lineage>
</organism>
<feature type="compositionally biased region" description="Low complexity" evidence="1">
    <location>
        <begin position="98"/>
        <end position="126"/>
    </location>
</feature>
<feature type="compositionally biased region" description="Basic residues" evidence="1">
    <location>
        <begin position="201"/>
        <end position="210"/>
    </location>
</feature>
<protein>
    <recommendedName>
        <fullName evidence="2">POU-specific domain-containing protein</fullName>
    </recommendedName>
</protein>
<comment type="caution">
    <text evidence="3">The sequence shown here is derived from an EMBL/GenBank/DDBJ whole genome shotgun (WGS) entry which is preliminary data.</text>
</comment>
<feature type="region of interest" description="Disordered" evidence="1">
    <location>
        <begin position="82"/>
        <end position="134"/>
    </location>
</feature>
<reference evidence="3" key="1">
    <citation type="journal article" date="2023" name="Mol. Phylogenet. Evol.">
        <title>Genome-scale phylogeny and comparative genomics of the fungal order Sordariales.</title>
        <authorList>
            <person name="Hensen N."/>
            <person name="Bonometti L."/>
            <person name="Westerberg I."/>
            <person name="Brannstrom I.O."/>
            <person name="Guillou S."/>
            <person name="Cros-Aarteil S."/>
            <person name="Calhoun S."/>
            <person name="Haridas S."/>
            <person name="Kuo A."/>
            <person name="Mondo S."/>
            <person name="Pangilinan J."/>
            <person name="Riley R."/>
            <person name="LaButti K."/>
            <person name="Andreopoulos B."/>
            <person name="Lipzen A."/>
            <person name="Chen C."/>
            <person name="Yan M."/>
            <person name="Daum C."/>
            <person name="Ng V."/>
            <person name="Clum A."/>
            <person name="Steindorff A."/>
            <person name="Ohm R.A."/>
            <person name="Martin F."/>
            <person name="Silar P."/>
            <person name="Natvig D.O."/>
            <person name="Lalanne C."/>
            <person name="Gautier V."/>
            <person name="Ament-Velasquez S.L."/>
            <person name="Kruys A."/>
            <person name="Hutchinson M.I."/>
            <person name="Powell A.J."/>
            <person name="Barry K."/>
            <person name="Miller A.N."/>
            <person name="Grigoriev I.V."/>
            <person name="Debuchy R."/>
            <person name="Gladieux P."/>
            <person name="Hiltunen Thoren M."/>
            <person name="Johannesson H."/>
        </authorList>
    </citation>
    <scope>NUCLEOTIDE SEQUENCE</scope>
    <source>
        <strain evidence="3">CBS 560.94</strain>
    </source>
</reference>
<evidence type="ECO:0000259" key="2">
    <source>
        <dbReference type="PROSITE" id="PS51179"/>
    </source>
</evidence>
<dbReference type="RefSeq" id="XP_062677927.1">
    <property type="nucleotide sequence ID" value="XM_062827514.1"/>
</dbReference>
<name>A0AAE0MMX1_9PEZI</name>